<dbReference type="InterPro" id="IPR000361">
    <property type="entry name" value="ATAP_core_dom"/>
</dbReference>
<dbReference type="Gene3D" id="2.60.300.12">
    <property type="entry name" value="HesB-like domain"/>
    <property type="match status" value="1"/>
</dbReference>
<reference evidence="3 4" key="1">
    <citation type="submission" date="2017-09" db="EMBL/GenBank/DDBJ databases">
        <title>Depth-based differentiation of microbial function through sediment-hosted aquifers and enrichment of novel symbionts in the deep terrestrial subsurface.</title>
        <authorList>
            <person name="Probst A.J."/>
            <person name="Ladd B."/>
            <person name="Jarett J.K."/>
            <person name="Geller-Mcgrath D.E."/>
            <person name="Sieber C.M."/>
            <person name="Emerson J.B."/>
            <person name="Anantharaman K."/>
            <person name="Thomas B.C."/>
            <person name="Malmstrom R."/>
            <person name="Stieglmeier M."/>
            <person name="Klingl A."/>
            <person name="Woyke T."/>
            <person name="Ryan C.M."/>
            <person name="Banfield J.F."/>
        </authorList>
    </citation>
    <scope>NUCLEOTIDE SEQUENCE [LARGE SCALE GENOMIC DNA]</scope>
    <source>
        <strain evidence="3">CG17_big_fil_post_rev_8_21_14_2_50_48_46</strain>
    </source>
</reference>
<evidence type="ECO:0000313" key="4">
    <source>
        <dbReference type="Proteomes" id="UP000231019"/>
    </source>
</evidence>
<evidence type="ECO:0000259" key="2">
    <source>
        <dbReference type="Pfam" id="PF01521"/>
    </source>
</evidence>
<dbReference type="GO" id="GO:0051537">
    <property type="term" value="F:2 iron, 2 sulfur cluster binding"/>
    <property type="evidence" value="ECO:0007669"/>
    <property type="project" value="UniProtKB-ARBA"/>
</dbReference>
<dbReference type="Gene3D" id="3.30.300.130">
    <property type="entry name" value="Fe-S cluster assembly (FSCA)"/>
    <property type="match status" value="1"/>
</dbReference>
<name>A0A2M7G4P2_9BACT</name>
<comment type="caution">
    <text evidence="3">The sequence shown here is derived from an EMBL/GenBank/DDBJ whole genome shotgun (WGS) entry which is preliminary data.</text>
</comment>
<dbReference type="GO" id="GO:0016226">
    <property type="term" value="P:iron-sulfur cluster assembly"/>
    <property type="evidence" value="ECO:0007669"/>
    <property type="project" value="InterPro"/>
</dbReference>
<dbReference type="AlphaFoldDB" id="A0A2M7G4P2"/>
<proteinExistence type="predicted"/>
<dbReference type="InterPro" id="IPR016092">
    <property type="entry name" value="ATAP"/>
</dbReference>
<dbReference type="GO" id="GO:0005506">
    <property type="term" value="F:iron ion binding"/>
    <property type="evidence" value="ECO:0007669"/>
    <property type="project" value="InterPro"/>
</dbReference>
<dbReference type="SUPFAM" id="SSF117916">
    <property type="entry name" value="Fe-S cluster assembly (FSCA) domain-like"/>
    <property type="match status" value="1"/>
</dbReference>
<dbReference type="InterPro" id="IPR035903">
    <property type="entry name" value="HesB-like_dom_sf"/>
</dbReference>
<dbReference type="PANTHER" id="PTHR11178:SF51">
    <property type="entry name" value="FE_S BIOGENESIS PROTEIN NFUA"/>
    <property type="match status" value="1"/>
</dbReference>
<dbReference type="NCBIfam" id="TIGR00049">
    <property type="entry name" value="iron-sulfur cluster assembly accessory protein"/>
    <property type="match status" value="1"/>
</dbReference>
<dbReference type="EMBL" id="PFFQ01000034">
    <property type="protein sequence ID" value="PIW16817.1"/>
    <property type="molecule type" value="Genomic_DNA"/>
</dbReference>
<dbReference type="Pfam" id="PF01106">
    <property type="entry name" value="NifU"/>
    <property type="match status" value="1"/>
</dbReference>
<gene>
    <name evidence="3" type="ORF">COW36_11075</name>
</gene>
<feature type="domain" description="NIF system FeS cluster assembly NifU C-terminal" evidence="1">
    <location>
        <begin position="109"/>
        <end position="175"/>
    </location>
</feature>
<evidence type="ECO:0000313" key="3">
    <source>
        <dbReference type="EMBL" id="PIW16817.1"/>
    </source>
</evidence>
<dbReference type="PANTHER" id="PTHR11178">
    <property type="entry name" value="IRON-SULFUR CLUSTER SCAFFOLD PROTEIN NFU-RELATED"/>
    <property type="match status" value="1"/>
</dbReference>
<dbReference type="SUPFAM" id="SSF89360">
    <property type="entry name" value="HesB-like domain"/>
    <property type="match status" value="1"/>
</dbReference>
<dbReference type="Pfam" id="PF01521">
    <property type="entry name" value="Fe-S_biosyn"/>
    <property type="match status" value="1"/>
</dbReference>
<feature type="domain" description="Core" evidence="2">
    <location>
        <begin position="1"/>
        <end position="97"/>
    </location>
</feature>
<dbReference type="InterPro" id="IPR034904">
    <property type="entry name" value="FSCA_dom_sf"/>
</dbReference>
<sequence>MHIIIEDTAKEKISAMLTSENKTQSALRIRITGRGANGFQHALSLVEPGHEKEGDQEFKVGDLRILFDPKTALNIDGSRIEFVDDMYGGGFKVDNPNQPEWSNPLEQKVQELIDSQVNPSLAMHGGQLELLEVKEGKAFVHFGGGCQGCGMANVTLKQGVDQVIRDAIPEITQVIDTTDHAQGENPYYRASAH</sequence>
<organism evidence="3 4">
    <name type="scientific">bacterium (Candidatus Blackallbacteria) CG17_big_fil_post_rev_8_21_14_2_50_48_46</name>
    <dbReference type="NCBI Taxonomy" id="2014261"/>
    <lineage>
        <taxon>Bacteria</taxon>
        <taxon>Candidatus Blackallbacteria</taxon>
    </lineage>
</organism>
<dbReference type="Proteomes" id="UP000231019">
    <property type="component" value="Unassembled WGS sequence"/>
</dbReference>
<protein>
    <submittedName>
        <fullName evidence="3">Iron-sulfur cluster assembly accessory protein</fullName>
    </submittedName>
</protein>
<accession>A0A2M7G4P2</accession>
<evidence type="ECO:0000259" key="1">
    <source>
        <dbReference type="Pfam" id="PF01106"/>
    </source>
</evidence>
<dbReference type="InterPro" id="IPR001075">
    <property type="entry name" value="NIF_FeS_clus_asmbl_NifU_C"/>
</dbReference>